<dbReference type="PANTHER" id="PTHR36923:SF3">
    <property type="entry name" value="FERREDOXIN"/>
    <property type="match status" value="1"/>
</dbReference>
<keyword evidence="10" id="KW-1185">Reference proteome</keyword>
<sequence>MTELWTVEVDSLVCVGSGLCAGSAPECFTLDTSGRARPPKAPVEAADEVLEAAENCPAAAITLRKTTGGEEIFAP</sequence>
<dbReference type="GO" id="GO:0051538">
    <property type="term" value="F:3 iron, 4 sulfur cluster binding"/>
    <property type="evidence" value="ECO:0007669"/>
    <property type="project" value="UniProtKB-KW"/>
</dbReference>
<evidence type="ECO:0000256" key="4">
    <source>
        <dbReference type="ARBA" id="ARBA00022982"/>
    </source>
</evidence>
<evidence type="ECO:0000313" key="9">
    <source>
        <dbReference type="EMBL" id="GGN59918.1"/>
    </source>
</evidence>
<proteinExistence type="predicted"/>
<name>A0A918D2P7_9ACTN</name>
<comment type="cofactor">
    <cofactor evidence="1">
        <name>[3Fe-4S] cluster</name>
        <dbReference type="ChEBI" id="CHEBI:21137"/>
    </cofactor>
</comment>
<keyword evidence="7" id="KW-0003">3Fe-4S</keyword>
<evidence type="ECO:0000256" key="7">
    <source>
        <dbReference type="ARBA" id="ARBA00023291"/>
    </source>
</evidence>
<comment type="caution">
    <text evidence="9">The sequence shown here is derived from an EMBL/GenBank/DDBJ whole genome shotgun (WGS) entry which is preliminary data.</text>
</comment>
<keyword evidence="3 8" id="KW-0479">Metal-binding</keyword>
<evidence type="ECO:0000256" key="6">
    <source>
        <dbReference type="ARBA" id="ARBA00023014"/>
    </source>
</evidence>
<comment type="function">
    <text evidence="8">Ferredoxins are iron-sulfur proteins that transfer electrons in a wide variety of metabolic reactions.</text>
</comment>
<organism evidence="9 10">
    <name type="scientific">Streptomyces albiflavescens</name>
    <dbReference type="NCBI Taxonomy" id="1623582"/>
    <lineage>
        <taxon>Bacteria</taxon>
        <taxon>Bacillati</taxon>
        <taxon>Actinomycetota</taxon>
        <taxon>Actinomycetes</taxon>
        <taxon>Kitasatosporales</taxon>
        <taxon>Streptomycetaceae</taxon>
        <taxon>Streptomyces</taxon>
    </lineage>
</organism>
<keyword evidence="6 8" id="KW-0411">Iron-sulfur</keyword>
<dbReference type="RefSeq" id="WP_189185947.1">
    <property type="nucleotide sequence ID" value="NZ_BMMM01000003.1"/>
</dbReference>
<evidence type="ECO:0000256" key="3">
    <source>
        <dbReference type="ARBA" id="ARBA00022723"/>
    </source>
</evidence>
<dbReference type="InterPro" id="IPR051269">
    <property type="entry name" value="Fe-S_cluster_ET"/>
</dbReference>
<accession>A0A918D2P7</accession>
<evidence type="ECO:0000256" key="8">
    <source>
        <dbReference type="RuleBase" id="RU368020"/>
    </source>
</evidence>
<dbReference type="SUPFAM" id="SSF54862">
    <property type="entry name" value="4Fe-4S ferredoxins"/>
    <property type="match status" value="1"/>
</dbReference>
<gene>
    <name evidence="9" type="ORF">GCM10011579_024550</name>
</gene>
<keyword evidence="2 8" id="KW-0813">Transport</keyword>
<dbReference type="Gene3D" id="3.30.70.20">
    <property type="match status" value="1"/>
</dbReference>
<dbReference type="AlphaFoldDB" id="A0A918D2P7"/>
<evidence type="ECO:0000313" key="10">
    <source>
        <dbReference type="Proteomes" id="UP000600365"/>
    </source>
</evidence>
<evidence type="ECO:0000256" key="2">
    <source>
        <dbReference type="ARBA" id="ARBA00022448"/>
    </source>
</evidence>
<dbReference type="GO" id="GO:0009055">
    <property type="term" value="F:electron transfer activity"/>
    <property type="evidence" value="ECO:0007669"/>
    <property type="project" value="UniProtKB-UniRule"/>
</dbReference>
<protein>
    <recommendedName>
        <fullName evidence="8">Ferredoxin</fullName>
    </recommendedName>
</protein>
<keyword evidence="5 8" id="KW-0408">Iron</keyword>
<reference evidence="9 10" key="1">
    <citation type="journal article" date="2014" name="Int. J. Syst. Evol. Microbiol.">
        <title>Complete genome sequence of Corynebacterium casei LMG S-19264T (=DSM 44701T), isolated from a smear-ripened cheese.</title>
        <authorList>
            <consortium name="US DOE Joint Genome Institute (JGI-PGF)"/>
            <person name="Walter F."/>
            <person name="Albersmeier A."/>
            <person name="Kalinowski J."/>
            <person name="Ruckert C."/>
        </authorList>
    </citation>
    <scope>NUCLEOTIDE SEQUENCE [LARGE SCALE GENOMIC DNA]</scope>
    <source>
        <strain evidence="9 10">CGMCC 4.7111</strain>
    </source>
</reference>
<dbReference type="GO" id="GO:0005506">
    <property type="term" value="F:iron ion binding"/>
    <property type="evidence" value="ECO:0007669"/>
    <property type="project" value="UniProtKB-UniRule"/>
</dbReference>
<dbReference type="PANTHER" id="PTHR36923">
    <property type="entry name" value="FERREDOXIN"/>
    <property type="match status" value="1"/>
</dbReference>
<dbReference type="PRINTS" id="PR00352">
    <property type="entry name" value="3FE4SFRDOXIN"/>
</dbReference>
<dbReference type="Pfam" id="PF13370">
    <property type="entry name" value="Fer4_13"/>
    <property type="match status" value="1"/>
</dbReference>
<dbReference type="Proteomes" id="UP000600365">
    <property type="component" value="Unassembled WGS sequence"/>
</dbReference>
<evidence type="ECO:0000256" key="1">
    <source>
        <dbReference type="ARBA" id="ARBA00001927"/>
    </source>
</evidence>
<dbReference type="EMBL" id="BMMM01000003">
    <property type="protein sequence ID" value="GGN59918.1"/>
    <property type="molecule type" value="Genomic_DNA"/>
</dbReference>
<keyword evidence="4 8" id="KW-0249">Electron transport</keyword>
<evidence type="ECO:0000256" key="5">
    <source>
        <dbReference type="ARBA" id="ARBA00023004"/>
    </source>
</evidence>
<dbReference type="InterPro" id="IPR001080">
    <property type="entry name" value="3Fe4S_ferredoxin"/>
</dbReference>